<sequence>MGLIFGVKDMYDQVACGNPYEAEALRGMHIGRPTATVDDPSRQHMRAVREHRLLTKAVSVIWRVLNRRFTTLSTFTTDAALRAIENEVLVRSVRDMLSPADYENWAEFAVDNWHSVAWDNELGYYDDYDEIQEQTWAAEESIKITAAAAYAVNSQHTSSPRESAAITPRRQTGGSNDDADSASRDDHDSHVLALHQYNQHTASLICWTSALEVVSASIPAAKSPQKYPRYKGNYRLELSDYPDNFTPDYSFLTLARAAIEVGYTATHDVLDSALQATVGLPGHLLFQIYNRFERPLLPASADDGTGATVDEVADLSTLARQKDPGGVYMIGVRRVVKGVCHAWAEDPIHGEDIVQDVEVSTYISLLQHCDLIKWDASLGTYAKLWARSHLRDVLMRLKICIPRSVVAKRLALAKQLLASHLDDAPVDNAGCTSWEQHRRGLVANVEKYQKAISGLIVVGTSSLDAPLSDDEEDSLSVVDIMPGAPGDMVSDIERSEVTTVVRECLNNTVLDDLIEKIQTVSTKIREVDESDMEYLARVAAKNGSVVKLIKKTIGPDGLSALAEYL</sequence>
<dbReference type="EMBL" id="LWSA01000307">
    <property type="protein sequence ID" value="OCX68235.1"/>
    <property type="molecule type" value="Genomic_DNA"/>
</dbReference>
<comment type="caution">
    <text evidence="2">The sequence shown here is derived from an EMBL/GenBank/DDBJ whole genome shotgun (WGS) entry which is preliminary data.</text>
</comment>
<organism evidence="2 3">
    <name type="scientific">Acidithiobacillus thiooxidans</name>
    <name type="common">Thiobacillus thiooxidans</name>
    <dbReference type="NCBI Taxonomy" id="930"/>
    <lineage>
        <taxon>Bacteria</taxon>
        <taxon>Pseudomonadati</taxon>
        <taxon>Pseudomonadota</taxon>
        <taxon>Acidithiobacillia</taxon>
        <taxon>Acidithiobacillales</taxon>
        <taxon>Acidithiobacillaceae</taxon>
        <taxon>Acidithiobacillus</taxon>
    </lineage>
</organism>
<evidence type="ECO:0000313" key="2">
    <source>
        <dbReference type="EMBL" id="OCX68235.1"/>
    </source>
</evidence>
<reference evidence="2 3" key="1">
    <citation type="journal article" date="2016" name="Int. J. Mol. Sci.">
        <title>Comparative genomics of the extreme acidophile Acidithiobacillus thiooxidans reveals intraspecific divergence and niche adaptation.</title>
        <authorList>
            <person name="Zhang X."/>
            <person name="Feng X."/>
            <person name="Tao J."/>
            <person name="Ma L."/>
            <person name="Xiao Y."/>
            <person name="Liang Y."/>
            <person name="Liu X."/>
            <person name="Yin H."/>
        </authorList>
    </citation>
    <scope>NUCLEOTIDE SEQUENCE [LARGE SCALE GENOMIC DNA]</scope>
    <source>
        <strain evidence="2 3">A02</strain>
    </source>
</reference>
<dbReference type="AlphaFoldDB" id="A0A1C2IU44"/>
<proteinExistence type="predicted"/>
<protein>
    <submittedName>
        <fullName evidence="2">Uncharacterized protein</fullName>
    </submittedName>
</protein>
<evidence type="ECO:0000256" key="1">
    <source>
        <dbReference type="SAM" id="MobiDB-lite"/>
    </source>
</evidence>
<accession>A0A1C2IU44</accession>
<feature type="region of interest" description="Disordered" evidence="1">
    <location>
        <begin position="155"/>
        <end position="186"/>
    </location>
</feature>
<gene>
    <name evidence="2" type="ORF">A6P07_18600</name>
</gene>
<dbReference type="Proteomes" id="UP000094893">
    <property type="component" value="Unassembled WGS sequence"/>
</dbReference>
<dbReference type="RefSeq" id="WP_024894061.1">
    <property type="nucleotide sequence ID" value="NZ_LWRZ01000384.1"/>
</dbReference>
<evidence type="ECO:0000313" key="3">
    <source>
        <dbReference type="Proteomes" id="UP000094893"/>
    </source>
</evidence>
<name>A0A1C2IU44_ACITH</name>